<feature type="transmembrane region" description="Helical" evidence="1">
    <location>
        <begin position="61"/>
        <end position="78"/>
    </location>
</feature>
<evidence type="ECO:0000313" key="2">
    <source>
        <dbReference type="EMBL" id="GAA4041113.1"/>
    </source>
</evidence>
<feature type="transmembrane region" description="Helical" evidence="1">
    <location>
        <begin position="36"/>
        <end position="54"/>
    </location>
</feature>
<feature type="transmembrane region" description="Helical" evidence="1">
    <location>
        <begin position="110"/>
        <end position="130"/>
    </location>
</feature>
<accession>A0ABP7UE07</accession>
<feature type="transmembrane region" description="Helical" evidence="1">
    <location>
        <begin position="169"/>
        <end position="187"/>
    </location>
</feature>
<evidence type="ECO:0008006" key="4">
    <source>
        <dbReference type="Google" id="ProtNLM"/>
    </source>
</evidence>
<organism evidence="2 3">
    <name type="scientific">Flavobacterium chungnamense</name>
    <dbReference type="NCBI Taxonomy" id="706182"/>
    <lineage>
        <taxon>Bacteria</taxon>
        <taxon>Pseudomonadati</taxon>
        <taxon>Bacteroidota</taxon>
        <taxon>Flavobacteriia</taxon>
        <taxon>Flavobacteriales</taxon>
        <taxon>Flavobacteriaceae</taxon>
        <taxon>Flavobacterium</taxon>
    </lineage>
</organism>
<feature type="transmembrane region" description="Helical" evidence="1">
    <location>
        <begin position="199"/>
        <end position="216"/>
    </location>
</feature>
<dbReference type="Proteomes" id="UP001500426">
    <property type="component" value="Unassembled WGS sequence"/>
</dbReference>
<feature type="transmembrane region" description="Helical" evidence="1">
    <location>
        <begin position="84"/>
        <end position="103"/>
    </location>
</feature>
<feature type="transmembrane region" description="Helical" evidence="1">
    <location>
        <begin position="12"/>
        <end position="30"/>
    </location>
</feature>
<keyword evidence="3" id="KW-1185">Reference proteome</keyword>
<evidence type="ECO:0000256" key="1">
    <source>
        <dbReference type="SAM" id="Phobius"/>
    </source>
</evidence>
<sequence>MSLSFENNTIKIISFFYFFNAIVEVVAETFSHETIIFITKPLIPILLMVLYFYSSKSNCKLFYVIMSFSLLTNIFFVPNNAESLFYGVIAYTIHRIFLLILIFKIVKIKDYIPFFLATLPLGFIFFYLFAASDVPENSYYLIFFHNLIAAVLGGVAISSYVMNDSKQNSYLLISVLLFLGLQLVIYIEKYYLVESHSYILRPLAMSLNILAFYMFYQFVVVSEKNQTTIDLP</sequence>
<comment type="caution">
    <text evidence="2">The sequence shown here is derived from an EMBL/GenBank/DDBJ whole genome shotgun (WGS) entry which is preliminary data.</text>
</comment>
<reference evidence="3" key="1">
    <citation type="journal article" date="2019" name="Int. J. Syst. Evol. Microbiol.">
        <title>The Global Catalogue of Microorganisms (GCM) 10K type strain sequencing project: providing services to taxonomists for standard genome sequencing and annotation.</title>
        <authorList>
            <consortium name="The Broad Institute Genomics Platform"/>
            <consortium name="The Broad Institute Genome Sequencing Center for Infectious Disease"/>
            <person name="Wu L."/>
            <person name="Ma J."/>
        </authorList>
    </citation>
    <scope>NUCLEOTIDE SEQUENCE [LARGE SCALE GENOMIC DNA]</scope>
    <source>
        <strain evidence="3">JCM 17068</strain>
    </source>
</reference>
<proteinExistence type="predicted"/>
<keyword evidence="1" id="KW-0812">Transmembrane</keyword>
<protein>
    <recommendedName>
        <fullName evidence="4">YhhN-like protein</fullName>
    </recommendedName>
</protein>
<keyword evidence="1" id="KW-0472">Membrane</keyword>
<dbReference type="EMBL" id="BAABCS010000003">
    <property type="protein sequence ID" value="GAA4041113.1"/>
    <property type="molecule type" value="Genomic_DNA"/>
</dbReference>
<name>A0ABP7UE07_9FLAO</name>
<keyword evidence="1" id="KW-1133">Transmembrane helix</keyword>
<dbReference type="RefSeq" id="WP_345089390.1">
    <property type="nucleotide sequence ID" value="NZ_BAABCS010000003.1"/>
</dbReference>
<gene>
    <name evidence="2" type="ORF">GCM10022388_02140</name>
</gene>
<evidence type="ECO:0000313" key="3">
    <source>
        <dbReference type="Proteomes" id="UP001500426"/>
    </source>
</evidence>
<feature type="transmembrane region" description="Helical" evidence="1">
    <location>
        <begin position="142"/>
        <end position="162"/>
    </location>
</feature>